<name>A0ACC2JKV0_9PEZI</name>
<keyword evidence="2" id="KW-1185">Reference proteome</keyword>
<organism evidence="1 2">
    <name type="scientific">Lasiodiplodia mahajangana</name>
    <dbReference type="NCBI Taxonomy" id="1108764"/>
    <lineage>
        <taxon>Eukaryota</taxon>
        <taxon>Fungi</taxon>
        <taxon>Dikarya</taxon>
        <taxon>Ascomycota</taxon>
        <taxon>Pezizomycotina</taxon>
        <taxon>Dothideomycetes</taxon>
        <taxon>Dothideomycetes incertae sedis</taxon>
        <taxon>Botryosphaeriales</taxon>
        <taxon>Botryosphaeriaceae</taxon>
        <taxon>Lasiodiplodia</taxon>
    </lineage>
</organism>
<dbReference type="EMBL" id="JAPUUL010001196">
    <property type="protein sequence ID" value="KAJ8128071.1"/>
    <property type="molecule type" value="Genomic_DNA"/>
</dbReference>
<evidence type="ECO:0000313" key="1">
    <source>
        <dbReference type="EMBL" id="KAJ8128071.1"/>
    </source>
</evidence>
<sequence>MCSGEVGRFPSVVYRPSWAIRERRVVSSGLYGWCTLIRLVVVYIPLTPLFLGLFGNDHFPYPTSRKPPTPSRVASLFDTRLVPVNASEPAHGAELAVAEADARVADHAGVEAQHLADVLLGGNAGVEAHGEVVARRVAHLMHADGLGEGELAPVLVGRGSRPFAGGRAGRLPGLFYYARKKEHG</sequence>
<accession>A0ACC2JKV0</accession>
<comment type="caution">
    <text evidence="1">The sequence shown here is derived from an EMBL/GenBank/DDBJ whole genome shotgun (WGS) entry which is preliminary data.</text>
</comment>
<protein>
    <submittedName>
        <fullName evidence="1">Uncharacterized protein</fullName>
    </submittedName>
</protein>
<proteinExistence type="predicted"/>
<dbReference type="Proteomes" id="UP001153332">
    <property type="component" value="Unassembled WGS sequence"/>
</dbReference>
<evidence type="ECO:0000313" key="2">
    <source>
        <dbReference type="Proteomes" id="UP001153332"/>
    </source>
</evidence>
<reference evidence="1" key="1">
    <citation type="submission" date="2022-12" db="EMBL/GenBank/DDBJ databases">
        <title>Genome Sequence of Lasiodiplodia mahajangana.</title>
        <authorList>
            <person name="Buettner E."/>
        </authorList>
    </citation>
    <scope>NUCLEOTIDE SEQUENCE</scope>
    <source>
        <strain evidence="1">VT137</strain>
    </source>
</reference>
<gene>
    <name evidence="1" type="ORF">O1611_g5564</name>
</gene>